<dbReference type="OrthoDB" id="6507163at2759"/>
<dbReference type="EMBL" id="JABSTR010000007">
    <property type="protein sequence ID" value="KAH9375271.1"/>
    <property type="molecule type" value="Genomic_DNA"/>
</dbReference>
<dbReference type="SUPFAM" id="SSF52540">
    <property type="entry name" value="P-loop containing nucleoside triphosphate hydrolases"/>
    <property type="match status" value="1"/>
</dbReference>
<evidence type="ECO:0000259" key="3">
    <source>
        <dbReference type="Pfam" id="PF00685"/>
    </source>
</evidence>
<dbReference type="Pfam" id="PF00685">
    <property type="entry name" value="Sulfotransfer_1"/>
    <property type="match status" value="1"/>
</dbReference>
<comment type="caution">
    <text evidence="4">The sequence shown here is derived from an EMBL/GenBank/DDBJ whole genome shotgun (WGS) entry which is preliminary data.</text>
</comment>
<dbReference type="InterPro" id="IPR000863">
    <property type="entry name" value="Sulfotransferase_dom"/>
</dbReference>
<evidence type="ECO:0000313" key="4">
    <source>
        <dbReference type="EMBL" id="KAH9375271.1"/>
    </source>
</evidence>
<dbReference type="AlphaFoldDB" id="A0A9J6GL02"/>
<keyword evidence="2" id="KW-0808">Transferase</keyword>
<dbReference type="GO" id="GO:0008146">
    <property type="term" value="F:sulfotransferase activity"/>
    <property type="evidence" value="ECO:0007669"/>
    <property type="project" value="InterPro"/>
</dbReference>
<dbReference type="VEuPathDB" id="VectorBase:HLOH_064045"/>
<evidence type="ECO:0000313" key="5">
    <source>
        <dbReference type="Proteomes" id="UP000821853"/>
    </source>
</evidence>
<keyword evidence="5" id="KW-1185">Reference proteome</keyword>
<dbReference type="OMA" id="FEDRTCH"/>
<sequence>MTPKTVEDVSFAKFHDLFLGDKLSYGAYFDHLLPWYEHRNDPNVLFVTYEKLKEETKAWTLKIANFMDAKYERTLREDQSLAEKVVDAASFINMRLVLRMHCKLLCKTC</sequence>
<feature type="domain" description="Sulfotransferase" evidence="3">
    <location>
        <begin position="7"/>
        <end position="95"/>
    </location>
</feature>
<evidence type="ECO:0000256" key="1">
    <source>
        <dbReference type="ARBA" id="ARBA00005771"/>
    </source>
</evidence>
<reference evidence="4 5" key="1">
    <citation type="journal article" date="2020" name="Cell">
        <title>Large-Scale Comparative Analyses of Tick Genomes Elucidate Their Genetic Diversity and Vector Capacities.</title>
        <authorList>
            <consortium name="Tick Genome and Microbiome Consortium (TIGMIC)"/>
            <person name="Jia N."/>
            <person name="Wang J."/>
            <person name="Shi W."/>
            <person name="Du L."/>
            <person name="Sun Y."/>
            <person name="Zhan W."/>
            <person name="Jiang J.F."/>
            <person name="Wang Q."/>
            <person name="Zhang B."/>
            <person name="Ji P."/>
            <person name="Bell-Sakyi L."/>
            <person name="Cui X.M."/>
            <person name="Yuan T.T."/>
            <person name="Jiang B.G."/>
            <person name="Yang W.F."/>
            <person name="Lam T.T."/>
            <person name="Chang Q.C."/>
            <person name="Ding S.J."/>
            <person name="Wang X.J."/>
            <person name="Zhu J.G."/>
            <person name="Ruan X.D."/>
            <person name="Zhao L."/>
            <person name="Wei J.T."/>
            <person name="Ye R.Z."/>
            <person name="Que T.C."/>
            <person name="Du C.H."/>
            <person name="Zhou Y.H."/>
            <person name="Cheng J.X."/>
            <person name="Dai P.F."/>
            <person name="Guo W.B."/>
            <person name="Han X.H."/>
            <person name="Huang E.J."/>
            <person name="Li L.F."/>
            <person name="Wei W."/>
            <person name="Gao Y.C."/>
            <person name="Liu J.Z."/>
            <person name="Shao H.Z."/>
            <person name="Wang X."/>
            <person name="Wang C.C."/>
            <person name="Yang T.C."/>
            <person name="Huo Q.B."/>
            <person name="Li W."/>
            <person name="Chen H.Y."/>
            <person name="Chen S.E."/>
            <person name="Zhou L.G."/>
            <person name="Ni X.B."/>
            <person name="Tian J.H."/>
            <person name="Sheng Y."/>
            <person name="Liu T."/>
            <person name="Pan Y.S."/>
            <person name="Xia L.Y."/>
            <person name="Li J."/>
            <person name="Zhao F."/>
            <person name="Cao W.C."/>
        </authorList>
    </citation>
    <scope>NUCLEOTIDE SEQUENCE [LARGE SCALE GENOMIC DNA]</scope>
    <source>
        <strain evidence="4">HaeL-2018</strain>
    </source>
</reference>
<dbReference type="Gene3D" id="3.40.50.300">
    <property type="entry name" value="P-loop containing nucleotide triphosphate hydrolases"/>
    <property type="match status" value="1"/>
</dbReference>
<proteinExistence type="inferred from homology"/>
<name>A0A9J6GL02_HAELO</name>
<dbReference type="Proteomes" id="UP000821853">
    <property type="component" value="Chromosome 5"/>
</dbReference>
<accession>A0A9J6GL02</accession>
<organism evidence="4 5">
    <name type="scientific">Haemaphysalis longicornis</name>
    <name type="common">Bush tick</name>
    <dbReference type="NCBI Taxonomy" id="44386"/>
    <lineage>
        <taxon>Eukaryota</taxon>
        <taxon>Metazoa</taxon>
        <taxon>Ecdysozoa</taxon>
        <taxon>Arthropoda</taxon>
        <taxon>Chelicerata</taxon>
        <taxon>Arachnida</taxon>
        <taxon>Acari</taxon>
        <taxon>Parasitiformes</taxon>
        <taxon>Ixodida</taxon>
        <taxon>Ixodoidea</taxon>
        <taxon>Ixodidae</taxon>
        <taxon>Haemaphysalinae</taxon>
        <taxon>Haemaphysalis</taxon>
    </lineage>
</organism>
<gene>
    <name evidence="4" type="ORF">HPB48_010837</name>
</gene>
<dbReference type="InterPro" id="IPR027417">
    <property type="entry name" value="P-loop_NTPase"/>
</dbReference>
<protein>
    <recommendedName>
        <fullName evidence="3">Sulfotransferase domain-containing protein</fullName>
    </recommendedName>
</protein>
<dbReference type="PANTHER" id="PTHR11783">
    <property type="entry name" value="SULFOTRANSFERASE SULT"/>
    <property type="match status" value="1"/>
</dbReference>
<comment type="similarity">
    <text evidence="1">Belongs to the sulfotransferase 1 family.</text>
</comment>
<evidence type="ECO:0000256" key="2">
    <source>
        <dbReference type="ARBA" id="ARBA00022679"/>
    </source>
</evidence>